<dbReference type="SUPFAM" id="SSF53639">
    <property type="entry name" value="AraD/HMP-PK domain-like"/>
    <property type="match status" value="2"/>
</dbReference>
<organism evidence="2 3">
    <name type="scientific">Periconia digitata</name>
    <dbReference type="NCBI Taxonomy" id="1303443"/>
    <lineage>
        <taxon>Eukaryota</taxon>
        <taxon>Fungi</taxon>
        <taxon>Dikarya</taxon>
        <taxon>Ascomycota</taxon>
        <taxon>Pezizomycotina</taxon>
        <taxon>Dothideomycetes</taxon>
        <taxon>Pleosporomycetidae</taxon>
        <taxon>Pleosporales</taxon>
        <taxon>Massarineae</taxon>
        <taxon>Periconiaceae</taxon>
        <taxon>Periconia</taxon>
    </lineage>
</organism>
<dbReference type="Proteomes" id="UP001152607">
    <property type="component" value="Unassembled WGS sequence"/>
</dbReference>
<dbReference type="PANTHER" id="PTHR10672:SF41">
    <property type="entry name" value="CLASS II ALDOLASE_ADDUCIN DOMAIN PROTEIN (AFU_ORTHOLOGUE AFUA_3G01330)"/>
    <property type="match status" value="1"/>
</dbReference>
<dbReference type="SMART" id="SM01007">
    <property type="entry name" value="Aldolase_II"/>
    <property type="match status" value="1"/>
</dbReference>
<name>A0A9W4UGW4_9PLEO</name>
<dbReference type="GO" id="GO:0051015">
    <property type="term" value="F:actin filament binding"/>
    <property type="evidence" value="ECO:0007669"/>
    <property type="project" value="TreeGrafter"/>
</dbReference>
<dbReference type="AlphaFoldDB" id="A0A9W4UGW4"/>
<protein>
    <recommendedName>
        <fullName evidence="1">Class II aldolase/adducin N-terminal domain-containing protein</fullName>
    </recommendedName>
</protein>
<dbReference type="InterPro" id="IPR051017">
    <property type="entry name" value="Aldolase-II_Adducin_sf"/>
</dbReference>
<reference evidence="2" key="1">
    <citation type="submission" date="2023-01" db="EMBL/GenBank/DDBJ databases">
        <authorList>
            <person name="Van Ghelder C."/>
            <person name="Rancurel C."/>
        </authorList>
    </citation>
    <scope>NUCLEOTIDE SEQUENCE</scope>
    <source>
        <strain evidence="2">CNCM I-4278</strain>
    </source>
</reference>
<proteinExistence type="predicted"/>
<dbReference type="Pfam" id="PF00596">
    <property type="entry name" value="Aldolase_II"/>
    <property type="match status" value="1"/>
</dbReference>
<comment type="caution">
    <text evidence="2">The sequence shown here is derived from an EMBL/GenBank/DDBJ whole genome shotgun (WGS) entry which is preliminary data.</text>
</comment>
<gene>
    <name evidence="2" type="ORF">PDIGIT_LOCUS9059</name>
</gene>
<sequence>MSAGYFPKRETLSLKDLFKGLATASHVLHYHGVLDAYGHVSVRSPDNPATFWMPRNVPPALISSPNDFVEYKIEDASAVETNAAKGYVERYIHSEIYKKFPDINSVVHSHSEHVLPYAVSGVPLKPTIHMAGFLGTTVPIWNISSAYSSGSLQDVLVRDVPLGASFASTFKPATSTGFIYSKVRSALPSQIGGSQEPDNKPNHSVSLMQNHGFTTVAYGIEEAVYQAIYTQEAAKAQTSSLVLRNAYVGHVLEGKVDVEGGGKFKSAKVKAEGGIAYLTDQEAHDTWKSIQTTIERPWELWQREVEVHPLYRYDSSGTDYD</sequence>
<dbReference type="EMBL" id="CAOQHR010000006">
    <property type="protein sequence ID" value="CAI6335971.1"/>
    <property type="molecule type" value="Genomic_DNA"/>
</dbReference>
<keyword evidence="3" id="KW-1185">Reference proteome</keyword>
<dbReference type="GO" id="GO:0005856">
    <property type="term" value="C:cytoskeleton"/>
    <property type="evidence" value="ECO:0007669"/>
    <property type="project" value="TreeGrafter"/>
</dbReference>
<feature type="domain" description="Class II aldolase/adducin N-terminal" evidence="1">
    <location>
        <begin position="19"/>
        <end position="238"/>
    </location>
</feature>
<accession>A0A9W4UGW4</accession>
<evidence type="ECO:0000259" key="1">
    <source>
        <dbReference type="SMART" id="SM01007"/>
    </source>
</evidence>
<dbReference type="PANTHER" id="PTHR10672">
    <property type="entry name" value="ADDUCIN"/>
    <property type="match status" value="1"/>
</dbReference>
<evidence type="ECO:0000313" key="2">
    <source>
        <dbReference type="EMBL" id="CAI6335971.1"/>
    </source>
</evidence>
<dbReference type="InterPro" id="IPR036409">
    <property type="entry name" value="Aldolase_II/adducin_N_sf"/>
</dbReference>
<evidence type="ECO:0000313" key="3">
    <source>
        <dbReference type="Proteomes" id="UP001152607"/>
    </source>
</evidence>
<dbReference type="OrthoDB" id="2932980at2759"/>
<dbReference type="Gene3D" id="3.40.225.10">
    <property type="entry name" value="Class II aldolase/adducin N-terminal domain"/>
    <property type="match status" value="1"/>
</dbReference>
<dbReference type="InterPro" id="IPR001303">
    <property type="entry name" value="Aldolase_II/adducin_N"/>
</dbReference>